<accession>X1U1K6</accession>
<evidence type="ECO:0000313" key="1">
    <source>
        <dbReference type="EMBL" id="GAI97476.1"/>
    </source>
</evidence>
<protein>
    <submittedName>
        <fullName evidence="1">Uncharacterized protein</fullName>
    </submittedName>
</protein>
<organism evidence="1">
    <name type="scientific">marine sediment metagenome</name>
    <dbReference type="NCBI Taxonomy" id="412755"/>
    <lineage>
        <taxon>unclassified sequences</taxon>
        <taxon>metagenomes</taxon>
        <taxon>ecological metagenomes</taxon>
    </lineage>
</organism>
<comment type="caution">
    <text evidence="1">The sequence shown here is derived from an EMBL/GenBank/DDBJ whole genome shotgun (WGS) entry which is preliminary data.</text>
</comment>
<dbReference type="EMBL" id="BARW01022264">
    <property type="protein sequence ID" value="GAI97476.1"/>
    <property type="molecule type" value="Genomic_DNA"/>
</dbReference>
<sequence length="40" mass="4870">MDIEKIWNESEWTTEARQIINGLTQFHKDSKINRSLLYFL</sequence>
<proteinExistence type="predicted"/>
<reference evidence="1" key="1">
    <citation type="journal article" date="2014" name="Front. Microbiol.">
        <title>High frequency of phylogenetically diverse reductive dehalogenase-homologous genes in deep subseafloor sedimentary metagenomes.</title>
        <authorList>
            <person name="Kawai M."/>
            <person name="Futagami T."/>
            <person name="Toyoda A."/>
            <person name="Takaki Y."/>
            <person name="Nishi S."/>
            <person name="Hori S."/>
            <person name="Arai W."/>
            <person name="Tsubouchi T."/>
            <person name="Morono Y."/>
            <person name="Uchiyama I."/>
            <person name="Ito T."/>
            <person name="Fujiyama A."/>
            <person name="Inagaki F."/>
            <person name="Takami H."/>
        </authorList>
    </citation>
    <scope>NUCLEOTIDE SEQUENCE</scope>
    <source>
        <strain evidence="1">Expedition CK06-06</strain>
    </source>
</reference>
<dbReference type="AlphaFoldDB" id="X1U1K6"/>
<name>X1U1K6_9ZZZZ</name>
<gene>
    <name evidence="1" type="ORF">S12H4_37218</name>
</gene>